<dbReference type="Gene3D" id="3.40.50.1110">
    <property type="entry name" value="SGNH hydrolase"/>
    <property type="match status" value="2"/>
</dbReference>
<keyword evidence="2" id="KW-0378">Hydrolase</keyword>
<dbReference type="SUPFAM" id="SSF52266">
    <property type="entry name" value="SGNH hydrolase"/>
    <property type="match status" value="1"/>
</dbReference>
<dbReference type="OrthoDB" id="2141316at2759"/>
<dbReference type="InterPro" id="IPR036514">
    <property type="entry name" value="SGNH_hydro_sf"/>
</dbReference>
<dbReference type="Proteomes" id="UP000324241">
    <property type="component" value="Unassembled WGS sequence"/>
</dbReference>
<comment type="caution">
    <text evidence="3">The sequence shown here is derived from an EMBL/GenBank/DDBJ whole genome shotgun (WGS) entry which is preliminary data.</text>
</comment>
<dbReference type="EMBL" id="QUQM01000007">
    <property type="protein sequence ID" value="KAA8646549.1"/>
    <property type="molecule type" value="Genomic_DNA"/>
</dbReference>
<evidence type="ECO:0008006" key="5">
    <source>
        <dbReference type="Google" id="ProtNLM"/>
    </source>
</evidence>
<proteinExistence type="inferred from homology"/>
<organism evidence="3 4">
    <name type="scientific">Aspergillus tanneri</name>
    <dbReference type="NCBI Taxonomy" id="1220188"/>
    <lineage>
        <taxon>Eukaryota</taxon>
        <taxon>Fungi</taxon>
        <taxon>Dikarya</taxon>
        <taxon>Ascomycota</taxon>
        <taxon>Pezizomycotina</taxon>
        <taxon>Eurotiomycetes</taxon>
        <taxon>Eurotiomycetidae</taxon>
        <taxon>Eurotiales</taxon>
        <taxon>Aspergillaceae</taxon>
        <taxon>Aspergillus</taxon>
        <taxon>Aspergillus subgen. Circumdati</taxon>
    </lineage>
</organism>
<dbReference type="RefSeq" id="XP_033425910.1">
    <property type="nucleotide sequence ID" value="XM_033572595.1"/>
</dbReference>
<evidence type="ECO:0000256" key="2">
    <source>
        <dbReference type="ARBA" id="ARBA00022801"/>
    </source>
</evidence>
<evidence type="ECO:0000256" key="1">
    <source>
        <dbReference type="ARBA" id="ARBA00008668"/>
    </source>
</evidence>
<accession>A0A5M9MPS1</accession>
<evidence type="ECO:0000313" key="4">
    <source>
        <dbReference type="Proteomes" id="UP000324241"/>
    </source>
</evidence>
<dbReference type="GO" id="GO:0016787">
    <property type="term" value="F:hydrolase activity"/>
    <property type="evidence" value="ECO:0007669"/>
    <property type="project" value="UniProtKB-KW"/>
</dbReference>
<dbReference type="InterPro" id="IPR037459">
    <property type="entry name" value="RhgT-like"/>
</dbReference>
<dbReference type="VEuPathDB" id="FungiDB:EYZ11_008239"/>
<protein>
    <recommendedName>
        <fullName evidence="5">SGNH hydrolase-type esterase domain-containing protein</fullName>
    </recommendedName>
</protein>
<dbReference type="VEuPathDB" id="FungiDB:EYZ11_008234"/>
<sequence>MAKGGGGSGSGTDGRAEYVTDYVYTTVSNGAIGGRSARSYTLEGRFQAIADILQKDDYVVIEFRHNDGGPLSNDNGQCCGVVCEKGAHVLICSETSNNVWETGEYEYSPSRFVDYARLAAEVTGVDYVDHGGYVANAYKLLGEDMVNSFYPKDHAHKSPEGANIAAQAFLKAVADSDAALKEALTTDF</sequence>
<dbReference type="GeneID" id="54330684"/>
<dbReference type="PANTHER" id="PTHR43695">
    <property type="entry name" value="PUTATIVE (AFU_ORTHOLOGUE AFUA_2G17250)-RELATED"/>
    <property type="match status" value="1"/>
</dbReference>
<dbReference type="AlphaFoldDB" id="A0A5M9MPS1"/>
<comment type="similarity">
    <text evidence="1">Belongs to the 'GDSL' lipolytic enzyme family.</text>
</comment>
<reference evidence="3 4" key="1">
    <citation type="submission" date="2019-08" db="EMBL/GenBank/DDBJ databases">
        <title>The genome sequence of a newly discovered highly antifungal drug resistant Aspergillus species, Aspergillus tanneri NIH 1004.</title>
        <authorList>
            <person name="Mounaud S."/>
            <person name="Singh I."/>
            <person name="Joardar V."/>
            <person name="Pakala S."/>
            <person name="Pakala S."/>
            <person name="Venepally P."/>
            <person name="Chung J.K."/>
            <person name="Losada L."/>
            <person name="Nierman W.C."/>
        </authorList>
    </citation>
    <scope>NUCLEOTIDE SEQUENCE [LARGE SCALE GENOMIC DNA]</scope>
    <source>
        <strain evidence="3 4">NIH1004</strain>
    </source>
</reference>
<evidence type="ECO:0000313" key="3">
    <source>
        <dbReference type="EMBL" id="KAA8646549.1"/>
    </source>
</evidence>
<gene>
    <name evidence="3" type="ORF">ATNIH1004_007982</name>
</gene>
<dbReference type="PANTHER" id="PTHR43695:SF1">
    <property type="entry name" value="RHAMNOGALACTURONAN ACETYLESTERASE"/>
    <property type="match status" value="1"/>
</dbReference>
<name>A0A5M9MPS1_9EURO</name>